<dbReference type="PANTHER" id="PTHR19375">
    <property type="entry name" value="HEAT SHOCK PROTEIN 70KDA"/>
    <property type="match status" value="1"/>
</dbReference>
<keyword evidence="1" id="KW-0547">Nucleotide-binding</keyword>
<protein>
    <recommendedName>
        <fullName evidence="5">Heat shock protein 70</fullName>
    </recommendedName>
</protein>
<comment type="caution">
    <text evidence="3">The sequence shown here is derived from an EMBL/GenBank/DDBJ whole genome shotgun (WGS) entry which is preliminary data.</text>
</comment>
<dbReference type="GO" id="GO:0140662">
    <property type="term" value="F:ATP-dependent protein folding chaperone"/>
    <property type="evidence" value="ECO:0007669"/>
    <property type="project" value="InterPro"/>
</dbReference>
<dbReference type="GO" id="GO:0005524">
    <property type="term" value="F:ATP binding"/>
    <property type="evidence" value="ECO:0007669"/>
    <property type="project" value="UniProtKB-KW"/>
</dbReference>
<keyword evidence="4" id="KW-1185">Reference proteome</keyword>
<reference evidence="4" key="1">
    <citation type="journal article" date="2023" name="Proc. Natl. Acad. Sci. U.S.A.">
        <title>Genomic and structural basis for evolution of tropane alkaloid biosynthesis.</title>
        <authorList>
            <person name="Wanga Y.-J."/>
            <person name="Taina T."/>
            <person name="Yua J.-Y."/>
            <person name="Lia J."/>
            <person name="Xua B."/>
            <person name="Chenc J."/>
            <person name="D'Auriad J.C."/>
            <person name="Huanga J.-P."/>
            <person name="Huanga S.-X."/>
        </authorList>
    </citation>
    <scope>NUCLEOTIDE SEQUENCE [LARGE SCALE GENOMIC DNA]</scope>
    <source>
        <strain evidence="4">cv. KIB-2019</strain>
    </source>
</reference>
<evidence type="ECO:0000313" key="3">
    <source>
        <dbReference type="EMBL" id="KAJ8538654.1"/>
    </source>
</evidence>
<evidence type="ECO:0008006" key="5">
    <source>
        <dbReference type="Google" id="ProtNLM"/>
    </source>
</evidence>
<dbReference type="InterPro" id="IPR013126">
    <property type="entry name" value="Hsp_70_fam"/>
</dbReference>
<dbReference type="EMBL" id="JAJAGQ010000017">
    <property type="protein sequence ID" value="KAJ8538654.1"/>
    <property type="molecule type" value="Genomic_DNA"/>
</dbReference>
<dbReference type="Pfam" id="PF00012">
    <property type="entry name" value="HSP70"/>
    <property type="match status" value="2"/>
</dbReference>
<keyword evidence="2" id="KW-0067">ATP-binding</keyword>
<dbReference type="Proteomes" id="UP001152561">
    <property type="component" value="Unassembled WGS sequence"/>
</dbReference>
<name>A0A9Q1LL56_9SOLA</name>
<evidence type="ECO:0000256" key="2">
    <source>
        <dbReference type="ARBA" id="ARBA00022840"/>
    </source>
</evidence>
<dbReference type="InterPro" id="IPR043129">
    <property type="entry name" value="ATPase_NBD"/>
</dbReference>
<dbReference type="FunFam" id="3.90.640.10:FF:000003">
    <property type="entry name" value="Molecular chaperone DnaK"/>
    <property type="match status" value="1"/>
</dbReference>
<dbReference type="AlphaFoldDB" id="A0A9Q1LL56"/>
<dbReference type="SUPFAM" id="SSF53067">
    <property type="entry name" value="Actin-like ATPase domain"/>
    <property type="match status" value="2"/>
</dbReference>
<sequence>MEEKNPKVIENDEGCRTISCMVAFNPKGELLVDTPAKYQAVSNPKRLIGRRFDDPEMKMEMKKRQATKDPGRLSGLDVQKIIDESIAAAFSYGMNDKKRSCCCFHLGGGTFDISILKISNGSFEVKTTNSNTSLGGVAEMIFDNALIQFSIEDFCSKEGCGLSNHMALQRLREAAEIAKNELSSKYEARIKLLSVSTYKEKERHLMVNHLINRTRDLCYNCVNDAGFSYEDVNEVFLVGGKTCVRMMQKAVKEMFGKILRKGVMNPDEAFAIFGVKSLPNKRN</sequence>
<accession>A0A9Q1LL56</accession>
<evidence type="ECO:0000313" key="4">
    <source>
        <dbReference type="Proteomes" id="UP001152561"/>
    </source>
</evidence>
<proteinExistence type="predicted"/>
<dbReference type="Gene3D" id="3.90.640.10">
    <property type="entry name" value="Actin, Chain A, domain 4"/>
    <property type="match status" value="1"/>
</dbReference>
<dbReference type="Gene3D" id="3.30.420.40">
    <property type="match status" value="3"/>
</dbReference>
<dbReference type="OrthoDB" id="5415440at2759"/>
<evidence type="ECO:0000256" key="1">
    <source>
        <dbReference type="ARBA" id="ARBA00022741"/>
    </source>
</evidence>
<gene>
    <name evidence="3" type="ORF">K7X08_029950</name>
</gene>
<organism evidence="3 4">
    <name type="scientific">Anisodus acutangulus</name>
    <dbReference type="NCBI Taxonomy" id="402998"/>
    <lineage>
        <taxon>Eukaryota</taxon>
        <taxon>Viridiplantae</taxon>
        <taxon>Streptophyta</taxon>
        <taxon>Embryophyta</taxon>
        <taxon>Tracheophyta</taxon>
        <taxon>Spermatophyta</taxon>
        <taxon>Magnoliopsida</taxon>
        <taxon>eudicotyledons</taxon>
        <taxon>Gunneridae</taxon>
        <taxon>Pentapetalae</taxon>
        <taxon>asterids</taxon>
        <taxon>lamiids</taxon>
        <taxon>Solanales</taxon>
        <taxon>Solanaceae</taxon>
        <taxon>Solanoideae</taxon>
        <taxon>Hyoscyameae</taxon>
        <taxon>Anisodus</taxon>
    </lineage>
</organism>